<feature type="coiled-coil region" evidence="1">
    <location>
        <begin position="305"/>
        <end position="332"/>
    </location>
</feature>
<feature type="coiled-coil region" evidence="1">
    <location>
        <begin position="712"/>
        <end position="746"/>
    </location>
</feature>
<reference evidence="2" key="1">
    <citation type="submission" date="2018-05" db="EMBL/GenBank/DDBJ databases">
        <authorList>
            <person name="Lanie J.A."/>
            <person name="Ng W.-L."/>
            <person name="Kazmierczak K.M."/>
            <person name="Andrzejewski T.M."/>
            <person name="Davidsen T.M."/>
            <person name="Wayne K.J."/>
            <person name="Tettelin H."/>
            <person name="Glass J.I."/>
            <person name="Rusch D."/>
            <person name="Podicherti R."/>
            <person name="Tsui H.-C.T."/>
            <person name="Winkler M.E."/>
        </authorList>
    </citation>
    <scope>NUCLEOTIDE SEQUENCE</scope>
</reference>
<keyword evidence="1" id="KW-0175">Coiled coil</keyword>
<feature type="coiled-coil region" evidence="1">
    <location>
        <begin position="382"/>
        <end position="441"/>
    </location>
</feature>
<gene>
    <name evidence="2" type="ORF">METZ01_LOCUS107894</name>
</gene>
<feature type="coiled-coil region" evidence="1">
    <location>
        <begin position="952"/>
        <end position="997"/>
    </location>
</feature>
<feature type="coiled-coil region" evidence="1">
    <location>
        <begin position="793"/>
        <end position="925"/>
    </location>
</feature>
<sequence length="1080" mass="124825">LIIYMDERRTNLALIQNSQLVESRYFWVGVRDFYLPLCKMFKVGRKVLDVEREVAEDFLVKYGIEVDDNIPDETDSIPWADAQQLLTTPVAKFGKELDNSLQYFSDVRSTISNKTLEIDAVYFGGPGSHIKHIDALTERILGKPVEDVDSLYANLFQSMNVTKQQKKLLKNRDSMMQEREKINSAISKSREAVVQLDKMIRAFKDPEAMAKEIDNQMREKQNAIKDVAVANNALETNIQDINHLGTEFNNEENKNKSDLEKAEKDLQKQQSKVMPIYTEHDLIEKKLEKLKAPITAKRKKSAVIEKKLRMNVKELSREKKLLQQEMRKIKDSVDLCVARTKDLEKDIDQHIEEQDETTGDLNFNYGQRDEYEMKPRKRQVVFKKQQRQIDQKEFELRKQKKKTIIDMKVDAGTIQDLSKRLAIINERIEVINGELNEAETHFENCSTDLSENFSAIDKNELDMRTAVSDFEKERLEHDATLRFIRKKIEKLDGKISKIIEAYEHAQSKEEELDAENAASELAIKYQNQSFKNEIGKLTPAREKILAVKNRQEAGINADEKNIRHNNKKLSSQSKRQDHLVGEIDILEADQETTTVTIDALILSIGERQQEVEKLKKIYNFELETANKVIASANSRLPDFRRKLPSSMPGNATLAERFNELSRQEQDERKTYANINGAIDKINEITPKIAALKDYVGELIALDGEIVSLEKEQQSKETTINNIDSKLDKLRKQLSDLAADLELLSADVKDREVRHKTETDALILTQKRMRTNEADLERSQKRYSNVKDIKEKAIAGRDEKITALEQQLEKLKSHYESLRDLQAQNKQALSELANIRTTINNQKARVSNIEKEAAEDEKGYNRLSDLLNAQMEQLNKSSERIETDNRELELQLVLERTKISELKPEIEEWKREKKALQQELDLLSTQKIAIAETATQNKKDSKVQLEKDLADVVQEETNEKDQAAKSKDTYRQELREKIEKFTAQEAELRQRLDDREDKLAVRGKKRNEAMKELNKVKKSSKPKLANFEKEISTLDRKLVSLESKMVLKHKALLAQRDEKKSLQEQVAKFEETIASSKKDIV</sequence>
<accession>A0A381WRE4</accession>
<organism evidence="2">
    <name type="scientific">marine metagenome</name>
    <dbReference type="NCBI Taxonomy" id="408172"/>
    <lineage>
        <taxon>unclassified sequences</taxon>
        <taxon>metagenomes</taxon>
        <taxon>ecological metagenomes</taxon>
    </lineage>
</organism>
<dbReference type="SUPFAM" id="SSF57997">
    <property type="entry name" value="Tropomyosin"/>
    <property type="match status" value="1"/>
</dbReference>
<protein>
    <submittedName>
        <fullName evidence="2">Uncharacterized protein</fullName>
    </submittedName>
</protein>
<feature type="coiled-coil region" evidence="1">
    <location>
        <begin position="1023"/>
        <end position="1078"/>
    </location>
</feature>
<evidence type="ECO:0000256" key="1">
    <source>
        <dbReference type="SAM" id="Coils"/>
    </source>
</evidence>
<feature type="coiled-coil region" evidence="1">
    <location>
        <begin position="213"/>
        <end position="272"/>
    </location>
</feature>
<dbReference type="EMBL" id="UINC01012626">
    <property type="protein sequence ID" value="SVA55040.1"/>
    <property type="molecule type" value="Genomic_DNA"/>
</dbReference>
<name>A0A381WRE4_9ZZZZ</name>
<dbReference type="AlphaFoldDB" id="A0A381WRE4"/>
<proteinExistence type="predicted"/>
<feature type="non-terminal residue" evidence="2">
    <location>
        <position position="1080"/>
    </location>
</feature>
<feature type="non-terminal residue" evidence="2">
    <location>
        <position position="1"/>
    </location>
</feature>
<dbReference type="Gene3D" id="3.30.420.40">
    <property type="match status" value="1"/>
</dbReference>
<evidence type="ECO:0000313" key="2">
    <source>
        <dbReference type="EMBL" id="SVA55040.1"/>
    </source>
</evidence>